<dbReference type="SUPFAM" id="SSF53756">
    <property type="entry name" value="UDP-Glycosyltransferase/glycogen phosphorylase"/>
    <property type="match status" value="1"/>
</dbReference>
<dbReference type="InterPro" id="IPR028098">
    <property type="entry name" value="Glyco_trans_4-like_N"/>
</dbReference>
<organism evidence="3 4">
    <name type="scientific">Candidatus Wolfebacteria bacterium RIFCSPLOWO2_01_FULL_45_19</name>
    <dbReference type="NCBI Taxonomy" id="1802557"/>
    <lineage>
        <taxon>Bacteria</taxon>
        <taxon>Candidatus Wolfeibacteriota</taxon>
    </lineage>
</organism>
<feature type="domain" description="Glycosyl transferase family 1" evidence="1">
    <location>
        <begin position="194"/>
        <end position="333"/>
    </location>
</feature>
<evidence type="ECO:0000313" key="4">
    <source>
        <dbReference type="Proteomes" id="UP000178946"/>
    </source>
</evidence>
<dbReference type="PANTHER" id="PTHR45947">
    <property type="entry name" value="SULFOQUINOVOSYL TRANSFERASE SQD2"/>
    <property type="match status" value="1"/>
</dbReference>
<dbReference type="Proteomes" id="UP000178946">
    <property type="component" value="Unassembled WGS sequence"/>
</dbReference>
<dbReference type="Gene3D" id="3.40.50.2000">
    <property type="entry name" value="Glycogen Phosphorylase B"/>
    <property type="match status" value="2"/>
</dbReference>
<dbReference type="PANTHER" id="PTHR45947:SF3">
    <property type="entry name" value="SULFOQUINOVOSYL TRANSFERASE SQD2"/>
    <property type="match status" value="1"/>
</dbReference>
<evidence type="ECO:0000259" key="1">
    <source>
        <dbReference type="Pfam" id="PF00534"/>
    </source>
</evidence>
<dbReference type="InterPro" id="IPR050194">
    <property type="entry name" value="Glycosyltransferase_grp1"/>
</dbReference>
<dbReference type="Pfam" id="PF13439">
    <property type="entry name" value="Glyco_transf_4"/>
    <property type="match status" value="1"/>
</dbReference>
<sequence length="361" mass="41250">MKVALTHDYLNQYGGAERVLETLMEIFPDAPVYTLLYDRQKTFGRFDGRVKKTSFLDLDFVRKNHRLFIPLMPLAAQMMLVDDGYDLIISSSAGYAKGISLKSNVKHISYCHTPLRYAWEEEYLTGVISNFQLSIFKSILNYLRNWDFRAGQKPDILIANSRFIADKIKKYYGRDSTVIYPPVDLKVFNPELTNPKSYFMAAGRLMHYKRFDLIVKSFNALRLPLKIVGSGPEFERLESRIKNLKSRNIEIIPFIKNTNELRELYCGAKAFIFPQVEDFGLVAAEAIACGTPVIAYNAGGAKEIVAHGENGILFNEQTENSLKNAVQEFSKYKFDPVKVAASAKKFSKEEFIRKIKTLVKL</sequence>
<name>A0A1F8DSQ6_9BACT</name>
<dbReference type="Pfam" id="PF00534">
    <property type="entry name" value="Glycos_transf_1"/>
    <property type="match status" value="1"/>
</dbReference>
<reference evidence="3 4" key="1">
    <citation type="journal article" date="2016" name="Nat. Commun.">
        <title>Thousands of microbial genomes shed light on interconnected biogeochemical processes in an aquifer system.</title>
        <authorList>
            <person name="Anantharaman K."/>
            <person name="Brown C.T."/>
            <person name="Hug L.A."/>
            <person name="Sharon I."/>
            <person name="Castelle C.J."/>
            <person name="Probst A.J."/>
            <person name="Thomas B.C."/>
            <person name="Singh A."/>
            <person name="Wilkins M.J."/>
            <person name="Karaoz U."/>
            <person name="Brodie E.L."/>
            <person name="Williams K.H."/>
            <person name="Hubbard S.S."/>
            <person name="Banfield J.F."/>
        </authorList>
    </citation>
    <scope>NUCLEOTIDE SEQUENCE [LARGE SCALE GENOMIC DNA]</scope>
</reference>
<dbReference type="GO" id="GO:0016757">
    <property type="term" value="F:glycosyltransferase activity"/>
    <property type="evidence" value="ECO:0007669"/>
    <property type="project" value="InterPro"/>
</dbReference>
<proteinExistence type="predicted"/>
<dbReference type="STRING" id="1802557.A3A20_01890"/>
<comment type="caution">
    <text evidence="3">The sequence shown here is derived from an EMBL/GenBank/DDBJ whole genome shotgun (WGS) entry which is preliminary data.</text>
</comment>
<dbReference type="AlphaFoldDB" id="A0A1F8DSQ6"/>
<feature type="domain" description="Glycosyltransferase subfamily 4-like N-terminal" evidence="2">
    <location>
        <begin position="13"/>
        <end position="186"/>
    </location>
</feature>
<accession>A0A1F8DSQ6</accession>
<evidence type="ECO:0000259" key="2">
    <source>
        <dbReference type="Pfam" id="PF13439"/>
    </source>
</evidence>
<dbReference type="InterPro" id="IPR001296">
    <property type="entry name" value="Glyco_trans_1"/>
</dbReference>
<protein>
    <recommendedName>
        <fullName evidence="5">Glycosyl transferase family 1 domain-containing protein</fullName>
    </recommendedName>
</protein>
<dbReference type="EMBL" id="MGIR01000001">
    <property type="protein sequence ID" value="OGM91667.1"/>
    <property type="molecule type" value="Genomic_DNA"/>
</dbReference>
<evidence type="ECO:0000313" key="3">
    <source>
        <dbReference type="EMBL" id="OGM91667.1"/>
    </source>
</evidence>
<evidence type="ECO:0008006" key="5">
    <source>
        <dbReference type="Google" id="ProtNLM"/>
    </source>
</evidence>
<gene>
    <name evidence="3" type="ORF">A3A20_01890</name>
</gene>